<dbReference type="STRING" id="340102.Pars_0611"/>
<dbReference type="RefSeq" id="WP_011900109.1">
    <property type="nucleotide sequence ID" value="NC_009376.1"/>
</dbReference>
<dbReference type="AlphaFoldDB" id="A4WII5"/>
<dbReference type="EMBL" id="CP000660">
    <property type="protein sequence ID" value="ABP50202.1"/>
    <property type="molecule type" value="Genomic_DNA"/>
</dbReference>
<sequence length="89" mass="10362">MKSQRGSSLKLRKMRFFKLGGYRHCEMDETELKLFLTALKPRCHMCGVQLSHGNLGYMRVADSVELALCDECLKELAEYIIEMRAGRRY</sequence>
<organism evidence="1 2">
    <name type="scientific">Pyrobaculum arsenaticum (strain DSM 13514 / JCM 11321 / PZ6)</name>
    <dbReference type="NCBI Taxonomy" id="340102"/>
    <lineage>
        <taxon>Archaea</taxon>
        <taxon>Thermoproteota</taxon>
        <taxon>Thermoprotei</taxon>
        <taxon>Thermoproteales</taxon>
        <taxon>Thermoproteaceae</taxon>
        <taxon>Pyrobaculum</taxon>
    </lineage>
</organism>
<dbReference type="Proteomes" id="UP000001567">
    <property type="component" value="Chromosome"/>
</dbReference>
<name>A4WII5_PYRAR</name>
<reference evidence="1 2" key="1">
    <citation type="submission" date="2007-04" db="EMBL/GenBank/DDBJ databases">
        <title>Complete sequence of Pyrobaculum arsenaticum DSM 13514.</title>
        <authorList>
            <consortium name="US DOE Joint Genome Institute"/>
            <person name="Copeland A."/>
            <person name="Lucas S."/>
            <person name="Lapidus A."/>
            <person name="Barry K."/>
            <person name="Glavina del Rio T."/>
            <person name="Dalin E."/>
            <person name="Tice H."/>
            <person name="Pitluck S."/>
            <person name="Chain P."/>
            <person name="Malfatti S."/>
            <person name="Shin M."/>
            <person name="Vergez L."/>
            <person name="Schmutz J."/>
            <person name="Larimer F."/>
            <person name="Land M."/>
            <person name="Hauser L."/>
            <person name="Kyrpides N."/>
            <person name="Mikhailova N."/>
            <person name="Cozen A.E."/>
            <person name="Fitz-Gibbon S.T."/>
            <person name="House C.H."/>
            <person name="Saltikov C."/>
            <person name="Lowe T.M."/>
            <person name="Richardson P."/>
        </authorList>
    </citation>
    <scope>NUCLEOTIDE SEQUENCE [LARGE SCALE GENOMIC DNA]</scope>
    <source>
        <strain evidence="2">ATCC 700994 / DSM 13514 / JCM 11321 / PZ6</strain>
    </source>
</reference>
<accession>A4WII5</accession>
<dbReference type="GeneID" id="5054688"/>
<proteinExistence type="predicted"/>
<dbReference type="OrthoDB" id="29073at2157"/>
<evidence type="ECO:0000313" key="1">
    <source>
        <dbReference type="EMBL" id="ABP50202.1"/>
    </source>
</evidence>
<gene>
    <name evidence="1" type="ordered locus">Pars_0611</name>
</gene>
<dbReference type="KEGG" id="pas:Pars_0611"/>
<protein>
    <submittedName>
        <fullName evidence="1">Uncharacterized protein</fullName>
    </submittedName>
</protein>
<dbReference type="HOGENOM" id="CLU_185779_0_0_2"/>
<evidence type="ECO:0000313" key="2">
    <source>
        <dbReference type="Proteomes" id="UP000001567"/>
    </source>
</evidence>